<protein>
    <submittedName>
        <fullName evidence="1">Uncharacterized protein</fullName>
    </submittedName>
</protein>
<gene>
    <name evidence="1" type="ORF">CEUSTIGMA_g8724.t1</name>
</gene>
<proteinExistence type="predicted"/>
<sequence length="153" mass="17008">MINAHDEKTWRPPRTSEISISTMTGKDVIHLLDKVMEDQKSNGGFLYLRGDTLSDVSRSSAGIVGSSTDFCLAGVVSVLTRVLADGPTLFLKFEIPEELSFQRRAYSWEKGTYEHLQAALPLVSSALESVFEAQEAYDRLLSKPSPKRPVINF</sequence>
<accession>A0A250XEG0</accession>
<reference evidence="1 2" key="1">
    <citation type="submission" date="2017-08" db="EMBL/GenBank/DDBJ databases">
        <title>Acidophilic green algal genome provides insights into adaptation to an acidic environment.</title>
        <authorList>
            <person name="Hirooka S."/>
            <person name="Hirose Y."/>
            <person name="Kanesaki Y."/>
            <person name="Higuchi S."/>
            <person name="Fujiwara T."/>
            <person name="Onuma R."/>
            <person name="Era A."/>
            <person name="Ohbayashi R."/>
            <person name="Uzuka A."/>
            <person name="Nozaki H."/>
            <person name="Yoshikawa H."/>
            <person name="Miyagishima S.Y."/>
        </authorList>
    </citation>
    <scope>NUCLEOTIDE SEQUENCE [LARGE SCALE GENOMIC DNA]</scope>
    <source>
        <strain evidence="1 2">NIES-2499</strain>
    </source>
</reference>
<dbReference type="AlphaFoldDB" id="A0A250XEG0"/>
<organism evidence="1 2">
    <name type="scientific">Chlamydomonas eustigma</name>
    <dbReference type="NCBI Taxonomy" id="1157962"/>
    <lineage>
        <taxon>Eukaryota</taxon>
        <taxon>Viridiplantae</taxon>
        <taxon>Chlorophyta</taxon>
        <taxon>core chlorophytes</taxon>
        <taxon>Chlorophyceae</taxon>
        <taxon>CS clade</taxon>
        <taxon>Chlamydomonadales</taxon>
        <taxon>Chlamydomonadaceae</taxon>
        <taxon>Chlamydomonas</taxon>
    </lineage>
</organism>
<dbReference type="Proteomes" id="UP000232323">
    <property type="component" value="Unassembled WGS sequence"/>
</dbReference>
<evidence type="ECO:0000313" key="2">
    <source>
        <dbReference type="Proteomes" id="UP000232323"/>
    </source>
</evidence>
<comment type="caution">
    <text evidence="1">The sequence shown here is derived from an EMBL/GenBank/DDBJ whole genome shotgun (WGS) entry which is preliminary data.</text>
</comment>
<name>A0A250XEG0_9CHLO</name>
<dbReference type="EMBL" id="BEGY01000063">
    <property type="protein sequence ID" value="GAX81292.1"/>
    <property type="molecule type" value="Genomic_DNA"/>
</dbReference>
<evidence type="ECO:0000313" key="1">
    <source>
        <dbReference type="EMBL" id="GAX81292.1"/>
    </source>
</evidence>
<keyword evidence="2" id="KW-1185">Reference proteome</keyword>
<dbReference type="OrthoDB" id="10588788at2759"/>